<organism evidence="1 2">
    <name type="scientific">Mycolicibacterium sediminis</name>
    <dbReference type="NCBI Taxonomy" id="1286180"/>
    <lineage>
        <taxon>Bacteria</taxon>
        <taxon>Bacillati</taxon>
        <taxon>Actinomycetota</taxon>
        <taxon>Actinomycetes</taxon>
        <taxon>Mycobacteriales</taxon>
        <taxon>Mycobacteriaceae</taxon>
        <taxon>Mycolicibacterium</taxon>
    </lineage>
</organism>
<protein>
    <submittedName>
        <fullName evidence="1">Uncharacterized protein</fullName>
    </submittedName>
</protein>
<sequence>MARLKQQFKDALIAVELGGDTFNAPKAHRLVLGALAAFAPMRSPGSRNPVPSEEILDA</sequence>
<reference evidence="1 2" key="1">
    <citation type="journal article" date="2019" name="Emerg. Microbes Infect.">
        <title>Comprehensive subspecies identification of 175 nontuberculous mycobacteria species based on 7547 genomic profiles.</title>
        <authorList>
            <person name="Matsumoto Y."/>
            <person name="Kinjo T."/>
            <person name="Motooka D."/>
            <person name="Nabeya D."/>
            <person name="Jung N."/>
            <person name="Uechi K."/>
            <person name="Horii T."/>
            <person name="Iida T."/>
            <person name="Fujita J."/>
            <person name="Nakamura S."/>
        </authorList>
    </citation>
    <scope>NUCLEOTIDE SEQUENCE [LARGE SCALE GENOMIC DNA]</scope>
    <source>
        <strain evidence="1 2">JCM 17899</strain>
    </source>
</reference>
<dbReference type="Proteomes" id="UP000467193">
    <property type="component" value="Chromosome"/>
</dbReference>
<name>A0A7I7QUC7_9MYCO</name>
<gene>
    <name evidence="1" type="ORF">MSEDJ_40390</name>
</gene>
<accession>A0A7I7QUC7</accession>
<dbReference type="KEGG" id="msei:MSEDJ_40390"/>
<keyword evidence="2" id="KW-1185">Reference proteome</keyword>
<dbReference type="EMBL" id="AP022588">
    <property type="protein sequence ID" value="BBY29943.1"/>
    <property type="molecule type" value="Genomic_DNA"/>
</dbReference>
<proteinExistence type="predicted"/>
<dbReference type="RefSeq" id="WP_163799093.1">
    <property type="nucleotide sequence ID" value="NZ_AP022588.1"/>
</dbReference>
<evidence type="ECO:0000313" key="1">
    <source>
        <dbReference type="EMBL" id="BBY29943.1"/>
    </source>
</evidence>
<evidence type="ECO:0000313" key="2">
    <source>
        <dbReference type="Proteomes" id="UP000467193"/>
    </source>
</evidence>
<dbReference type="AlphaFoldDB" id="A0A7I7QUC7"/>